<organism evidence="2 3">
    <name type="scientific">Trichoglossum hirsutum</name>
    <dbReference type="NCBI Taxonomy" id="265104"/>
    <lineage>
        <taxon>Eukaryota</taxon>
        <taxon>Fungi</taxon>
        <taxon>Dikarya</taxon>
        <taxon>Ascomycota</taxon>
        <taxon>Pezizomycotina</taxon>
        <taxon>Geoglossomycetes</taxon>
        <taxon>Geoglossales</taxon>
        <taxon>Geoglossaceae</taxon>
        <taxon>Trichoglossum</taxon>
    </lineage>
</organism>
<comment type="caution">
    <text evidence="2">The sequence shown here is derived from an EMBL/GenBank/DDBJ whole genome shotgun (WGS) entry which is preliminary data.</text>
</comment>
<evidence type="ECO:0000313" key="2">
    <source>
        <dbReference type="EMBL" id="KAH0565031.1"/>
    </source>
</evidence>
<dbReference type="AlphaFoldDB" id="A0A9P8LGL5"/>
<feature type="compositionally biased region" description="Basic and acidic residues" evidence="1">
    <location>
        <begin position="130"/>
        <end position="140"/>
    </location>
</feature>
<sequence>MPCGLLFNNIERLGLSRQSKIELNAEREFGPMVHEGSMQAGETTEAFIGIWRRDPKTGLAAQGGNRINLLPPAELPQLEFKLSGFINILPDRKIALTFKWNVFRALLKQSIEELAGDRYATAMKNLNKMNTKDGGSKEPENPPQDLSRPSSSRAPERERSGAPGRGSPREVMLREGENLLTGNLSTSMSTAHPKVSHTYSAQMSTATLPAWPRQSLRCNPWVAGGAGSRIPCNLWTYLRYLGGPIAYLKIKNYISSSLPN</sequence>
<evidence type="ECO:0000256" key="1">
    <source>
        <dbReference type="SAM" id="MobiDB-lite"/>
    </source>
</evidence>
<accession>A0A9P8LGL5</accession>
<keyword evidence="3" id="KW-1185">Reference proteome</keyword>
<name>A0A9P8LGL5_9PEZI</name>
<gene>
    <name evidence="2" type="ORF">GP486_001583</name>
</gene>
<proteinExistence type="predicted"/>
<dbReference type="Proteomes" id="UP000750711">
    <property type="component" value="Unassembled WGS sequence"/>
</dbReference>
<dbReference type="EMBL" id="JAGHQM010000146">
    <property type="protein sequence ID" value="KAH0565031.1"/>
    <property type="molecule type" value="Genomic_DNA"/>
</dbReference>
<feature type="region of interest" description="Disordered" evidence="1">
    <location>
        <begin position="128"/>
        <end position="171"/>
    </location>
</feature>
<evidence type="ECO:0000313" key="3">
    <source>
        <dbReference type="Proteomes" id="UP000750711"/>
    </source>
</evidence>
<reference evidence="2" key="1">
    <citation type="submission" date="2021-03" db="EMBL/GenBank/DDBJ databases">
        <title>Comparative genomics and phylogenomic investigation of the class Geoglossomycetes provide insights into ecological specialization and systematics.</title>
        <authorList>
            <person name="Melie T."/>
            <person name="Pirro S."/>
            <person name="Miller A.N."/>
            <person name="Quandt A."/>
        </authorList>
    </citation>
    <scope>NUCLEOTIDE SEQUENCE</scope>
    <source>
        <strain evidence="2">CAQ_001_2017</strain>
    </source>
</reference>
<protein>
    <submittedName>
        <fullName evidence="2">Uncharacterized protein</fullName>
    </submittedName>
</protein>